<protein>
    <recommendedName>
        <fullName evidence="9">Multidrug-efflux transporter</fullName>
    </recommendedName>
</protein>
<accession>A0A7K3WVL4</accession>
<feature type="transmembrane region" description="Helical" evidence="10">
    <location>
        <begin position="127"/>
        <end position="145"/>
    </location>
</feature>
<keyword evidence="6 10" id="KW-1133">Transmembrane helix</keyword>
<evidence type="ECO:0000256" key="6">
    <source>
        <dbReference type="ARBA" id="ARBA00022989"/>
    </source>
</evidence>
<evidence type="ECO:0000256" key="9">
    <source>
        <dbReference type="ARBA" id="ARBA00031636"/>
    </source>
</evidence>
<dbReference type="PANTHER" id="PTHR43298:SF2">
    <property type="entry name" value="FMN_FAD EXPORTER YEEO-RELATED"/>
    <property type="match status" value="1"/>
</dbReference>
<keyword evidence="4" id="KW-1003">Cell membrane</keyword>
<dbReference type="NCBIfam" id="TIGR00797">
    <property type="entry name" value="matE"/>
    <property type="match status" value="1"/>
</dbReference>
<comment type="subcellular location">
    <subcellularLocation>
        <location evidence="1">Cell membrane</location>
        <topology evidence="1">Multi-pass membrane protein</topology>
    </subcellularLocation>
</comment>
<evidence type="ECO:0000313" key="11">
    <source>
        <dbReference type="EMBL" id="NEN24645.1"/>
    </source>
</evidence>
<evidence type="ECO:0000256" key="5">
    <source>
        <dbReference type="ARBA" id="ARBA00022692"/>
    </source>
</evidence>
<evidence type="ECO:0000256" key="2">
    <source>
        <dbReference type="ARBA" id="ARBA00022448"/>
    </source>
</evidence>
<dbReference type="PIRSF" id="PIRSF006603">
    <property type="entry name" value="DinF"/>
    <property type="match status" value="1"/>
</dbReference>
<keyword evidence="2" id="KW-0813">Transport</keyword>
<organism evidence="11 12">
    <name type="scientific">Cryomorpha ignava</name>
    <dbReference type="NCBI Taxonomy" id="101383"/>
    <lineage>
        <taxon>Bacteria</taxon>
        <taxon>Pseudomonadati</taxon>
        <taxon>Bacteroidota</taxon>
        <taxon>Flavobacteriia</taxon>
        <taxon>Flavobacteriales</taxon>
        <taxon>Cryomorphaceae</taxon>
        <taxon>Cryomorpha</taxon>
    </lineage>
</organism>
<dbReference type="GO" id="GO:0042910">
    <property type="term" value="F:xenobiotic transmembrane transporter activity"/>
    <property type="evidence" value="ECO:0007669"/>
    <property type="project" value="InterPro"/>
</dbReference>
<evidence type="ECO:0000256" key="7">
    <source>
        <dbReference type="ARBA" id="ARBA00023065"/>
    </source>
</evidence>
<dbReference type="GO" id="GO:0006811">
    <property type="term" value="P:monoatomic ion transport"/>
    <property type="evidence" value="ECO:0007669"/>
    <property type="project" value="UniProtKB-KW"/>
</dbReference>
<comment type="caution">
    <text evidence="11">The sequence shown here is derived from an EMBL/GenBank/DDBJ whole genome shotgun (WGS) entry which is preliminary data.</text>
</comment>
<dbReference type="InterPro" id="IPR002528">
    <property type="entry name" value="MATE_fam"/>
</dbReference>
<feature type="transmembrane region" description="Helical" evidence="10">
    <location>
        <begin position="387"/>
        <end position="404"/>
    </location>
</feature>
<sequence length="443" mass="48162">MTVREHYKTNMRIALPVMIGQLGHTMVSVADSIMVGQLGTIELAAVALGNSLFAIFMVFGIGITSGITPLVAKADGMKSKHLQGVLLRHGFWVNLVASIVLFAIISFLTPVLYLLDQDPGVVPLAQPYLIILSGSIIPLMMFMTFKQFAEGLSDTKVAMVVIVGCNLVNVGLNYVFIFGKLGFEPMGLIGAGWATLIARILMFIVMWIYVRRANRFKMYNLRIRVTRFRKTVTMRLLQVGIPSGLQYIFEVSAFSLAAIFAGMISATALAAHQIAINIASVSYMAVTGLGAAATVRIGNQAGQRDFLNLKLAASTIFKMGIAWMALTGLIILIFKNQLAGFYSTDPDVLALAGKMLIVVVIFQLSDGIQAVGLGALRGFTDVKIPTYITFAAYWLFTLPLAFYLSQYTVLGAMGIWYALAAGLTVSAILLVSRFKRLLADFVH</sequence>
<evidence type="ECO:0000256" key="10">
    <source>
        <dbReference type="SAM" id="Phobius"/>
    </source>
</evidence>
<keyword evidence="8 10" id="KW-0472">Membrane</keyword>
<dbReference type="Proteomes" id="UP000486602">
    <property type="component" value="Unassembled WGS sequence"/>
</dbReference>
<keyword evidence="7" id="KW-0406">Ion transport</keyword>
<dbReference type="RefSeq" id="WP_163286039.1">
    <property type="nucleotide sequence ID" value="NZ_JAAGVY010000030.1"/>
</dbReference>
<dbReference type="GO" id="GO:0015297">
    <property type="term" value="F:antiporter activity"/>
    <property type="evidence" value="ECO:0007669"/>
    <property type="project" value="UniProtKB-KW"/>
</dbReference>
<proteinExistence type="predicted"/>
<keyword evidence="12" id="KW-1185">Reference proteome</keyword>
<dbReference type="InterPro" id="IPR050222">
    <property type="entry name" value="MATE_MdtK"/>
</dbReference>
<dbReference type="EMBL" id="JAAGVY010000030">
    <property type="protein sequence ID" value="NEN24645.1"/>
    <property type="molecule type" value="Genomic_DNA"/>
</dbReference>
<feature type="transmembrane region" description="Helical" evidence="10">
    <location>
        <begin position="189"/>
        <end position="210"/>
    </location>
</feature>
<dbReference type="GO" id="GO:0005886">
    <property type="term" value="C:plasma membrane"/>
    <property type="evidence" value="ECO:0007669"/>
    <property type="project" value="UniProtKB-SubCell"/>
</dbReference>
<evidence type="ECO:0000313" key="12">
    <source>
        <dbReference type="Proteomes" id="UP000486602"/>
    </source>
</evidence>
<feature type="transmembrane region" description="Helical" evidence="10">
    <location>
        <begin position="410"/>
        <end position="431"/>
    </location>
</feature>
<evidence type="ECO:0000256" key="3">
    <source>
        <dbReference type="ARBA" id="ARBA00022449"/>
    </source>
</evidence>
<feature type="transmembrane region" description="Helical" evidence="10">
    <location>
        <begin position="316"/>
        <end position="335"/>
    </location>
</feature>
<reference evidence="11 12" key="1">
    <citation type="submission" date="2020-02" db="EMBL/GenBank/DDBJ databases">
        <title>Out from the shadows clarifying the taxonomy of the family Cryomorphaceae and related taxa by utilizing the GTDB taxonomic framework.</title>
        <authorList>
            <person name="Bowman J.P."/>
        </authorList>
    </citation>
    <scope>NUCLEOTIDE SEQUENCE [LARGE SCALE GENOMIC DNA]</scope>
    <source>
        <strain evidence="11 12">QSSC 1-22</strain>
    </source>
</reference>
<dbReference type="Pfam" id="PF01554">
    <property type="entry name" value="MatE"/>
    <property type="match status" value="2"/>
</dbReference>
<gene>
    <name evidence="11" type="ORF">G3O08_14150</name>
</gene>
<feature type="transmembrane region" description="Helical" evidence="10">
    <location>
        <begin position="47"/>
        <end position="71"/>
    </location>
</feature>
<feature type="transmembrane region" description="Helical" evidence="10">
    <location>
        <begin position="12"/>
        <end position="35"/>
    </location>
</feature>
<evidence type="ECO:0000256" key="4">
    <source>
        <dbReference type="ARBA" id="ARBA00022475"/>
    </source>
</evidence>
<dbReference type="CDD" id="cd13131">
    <property type="entry name" value="MATE_NorM_like"/>
    <property type="match status" value="1"/>
</dbReference>
<keyword evidence="3" id="KW-0050">Antiport</keyword>
<dbReference type="PANTHER" id="PTHR43298">
    <property type="entry name" value="MULTIDRUG RESISTANCE PROTEIN NORM-RELATED"/>
    <property type="match status" value="1"/>
</dbReference>
<feature type="transmembrane region" description="Helical" evidence="10">
    <location>
        <begin position="274"/>
        <end position="295"/>
    </location>
</feature>
<evidence type="ECO:0000256" key="8">
    <source>
        <dbReference type="ARBA" id="ARBA00023136"/>
    </source>
</evidence>
<feature type="transmembrane region" description="Helical" evidence="10">
    <location>
        <begin position="91"/>
        <end position="115"/>
    </location>
</feature>
<dbReference type="InterPro" id="IPR048279">
    <property type="entry name" value="MdtK-like"/>
</dbReference>
<dbReference type="AlphaFoldDB" id="A0A7K3WVL4"/>
<name>A0A7K3WVL4_9FLAO</name>
<keyword evidence="5 10" id="KW-0812">Transmembrane</keyword>
<evidence type="ECO:0000256" key="1">
    <source>
        <dbReference type="ARBA" id="ARBA00004651"/>
    </source>
</evidence>
<feature type="transmembrane region" description="Helical" evidence="10">
    <location>
        <begin position="157"/>
        <end position="177"/>
    </location>
</feature>